<dbReference type="EMBL" id="JAEFBJ010000007">
    <property type="protein sequence ID" value="KAG7588922.1"/>
    <property type="molecule type" value="Genomic_DNA"/>
</dbReference>
<name>A0A8T2BTF7_ARASU</name>
<keyword evidence="2" id="KW-1185">Reference proteome</keyword>
<reference evidence="1 2" key="1">
    <citation type="submission" date="2020-12" db="EMBL/GenBank/DDBJ databases">
        <title>Concerted genomic and epigenomic changes stabilize Arabidopsis allopolyploids.</title>
        <authorList>
            <person name="Chen Z."/>
        </authorList>
    </citation>
    <scope>NUCLEOTIDE SEQUENCE [LARGE SCALE GENOMIC DNA]</scope>
    <source>
        <strain evidence="1">As9502</strain>
        <tissue evidence="1">Leaf</tissue>
    </source>
</reference>
<protein>
    <submittedName>
        <fullName evidence="1">Uncharacterized protein</fullName>
    </submittedName>
</protein>
<evidence type="ECO:0000313" key="2">
    <source>
        <dbReference type="Proteomes" id="UP000694251"/>
    </source>
</evidence>
<dbReference type="Proteomes" id="UP000694251">
    <property type="component" value="Chromosome 7"/>
</dbReference>
<gene>
    <name evidence="1" type="ORF">ISN44_As07g012470</name>
</gene>
<comment type="caution">
    <text evidence="1">The sequence shown here is derived from an EMBL/GenBank/DDBJ whole genome shotgun (WGS) entry which is preliminary data.</text>
</comment>
<dbReference type="AlphaFoldDB" id="A0A8T2BTF7"/>
<evidence type="ECO:0000313" key="1">
    <source>
        <dbReference type="EMBL" id="KAG7588922.1"/>
    </source>
</evidence>
<accession>A0A8T2BTF7</accession>
<proteinExistence type="predicted"/>
<dbReference type="OrthoDB" id="10620727at2759"/>
<organism evidence="1 2">
    <name type="scientific">Arabidopsis suecica</name>
    <name type="common">Swedish thale-cress</name>
    <name type="synonym">Cardaminopsis suecica</name>
    <dbReference type="NCBI Taxonomy" id="45249"/>
    <lineage>
        <taxon>Eukaryota</taxon>
        <taxon>Viridiplantae</taxon>
        <taxon>Streptophyta</taxon>
        <taxon>Embryophyta</taxon>
        <taxon>Tracheophyta</taxon>
        <taxon>Spermatophyta</taxon>
        <taxon>Magnoliopsida</taxon>
        <taxon>eudicotyledons</taxon>
        <taxon>Gunneridae</taxon>
        <taxon>Pentapetalae</taxon>
        <taxon>rosids</taxon>
        <taxon>malvids</taxon>
        <taxon>Brassicales</taxon>
        <taxon>Brassicaceae</taxon>
        <taxon>Camelineae</taxon>
        <taxon>Arabidopsis</taxon>
    </lineage>
</organism>
<sequence>MEHFTKSSFASFARALYDHKLIGDFLKLAFKLESLQVSKDLPAFASFLKFRILENSLSLYLYLSCHVVFSICMNLPHLRI</sequence>